<evidence type="ECO:0000313" key="1">
    <source>
        <dbReference type="EMBL" id="KAK9838058.1"/>
    </source>
</evidence>
<dbReference type="EMBL" id="JALJOS010000006">
    <property type="protein sequence ID" value="KAK9838058.1"/>
    <property type="molecule type" value="Genomic_DNA"/>
</dbReference>
<keyword evidence="2" id="KW-1185">Reference proteome</keyword>
<protein>
    <submittedName>
        <fullName evidence="1">Uncharacterized protein</fullName>
    </submittedName>
</protein>
<proteinExistence type="predicted"/>
<dbReference type="AlphaFoldDB" id="A0AAW1RW62"/>
<evidence type="ECO:0000313" key="2">
    <source>
        <dbReference type="Proteomes" id="UP001438707"/>
    </source>
</evidence>
<sequence>MFRLRIQGVIIGSILKEGVLQASCKGNPTENLRRKQGRPDQEILCRGIRGDGIKSVINTLAAVRHGMAAPTQQAMEGTVGLAGPYQLHFLHAMQGRANVPKKHQQGCAEGPSIVIACWWLHSLHRQLPLPKPSEDVDMTKMRCNKV</sequence>
<name>A0AAW1RW62_9CHLO</name>
<reference evidence="1 2" key="1">
    <citation type="journal article" date="2024" name="Nat. Commun.">
        <title>Phylogenomics reveals the evolutionary origins of lichenization in chlorophyte algae.</title>
        <authorList>
            <person name="Puginier C."/>
            <person name="Libourel C."/>
            <person name="Otte J."/>
            <person name="Skaloud P."/>
            <person name="Haon M."/>
            <person name="Grisel S."/>
            <person name="Petersen M."/>
            <person name="Berrin J.G."/>
            <person name="Delaux P.M."/>
            <person name="Dal Grande F."/>
            <person name="Keller J."/>
        </authorList>
    </citation>
    <scope>NUCLEOTIDE SEQUENCE [LARGE SCALE GENOMIC DNA]</scope>
    <source>
        <strain evidence="1 2">SAG 2145</strain>
    </source>
</reference>
<dbReference type="Proteomes" id="UP001438707">
    <property type="component" value="Unassembled WGS sequence"/>
</dbReference>
<organism evidence="1 2">
    <name type="scientific">Apatococcus lobatus</name>
    <dbReference type="NCBI Taxonomy" id="904363"/>
    <lineage>
        <taxon>Eukaryota</taxon>
        <taxon>Viridiplantae</taxon>
        <taxon>Chlorophyta</taxon>
        <taxon>core chlorophytes</taxon>
        <taxon>Trebouxiophyceae</taxon>
        <taxon>Chlorellales</taxon>
        <taxon>Chlorellaceae</taxon>
        <taxon>Apatococcus</taxon>
    </lineage>
</organism>
<gene>
    <name evidence="1" type="ORF">WJX74_010753</name>
</gene>
<accession>A0AAW1RW62</accession>
<comment type="caution">
    <text evidence="1">The sequence shown here is derived from an EMBL/GenBank/DDBJ whole genome shotgun (WGS) entry which is preliminary data.</text>
</comment>